<name>A0AAV6WMY8_9LAMI</name>
<organism evidence="5 6">
    <name type="scientific">Buddleja alternifolia</name>
    <dbReference type="NCBI Taxonomy" id="168488"/>
    <lineage>
        <taxon>Eukaryota</taxon>
        <taxon>Viridiplantae</taxon>
        <taxon>Streptophyta</taxon>
        <taxon>Embryophyta</taxon>
        <taxon>Tracheophyta</taxon>
        <taxon>Spermatophyta</taxon>
        <taxon>Magnoliopsida</taxon>
        <taxon>eudicotyledons</taxon>
        <taxon>Gunneridae</taxon>
        <taxon>Pentapetalae</taxon>
        <taxon>asterids</taxon>
        <taxon>lamiids</taxon>
        <taxon>Lamiales</taxon>
        <taxon>Scrophulariaceae</taxon>
        <taxon>Buddlejeae</taxon>
        <taxon>Buddleja</taxon>
    </lineage>
</organism>
<dbReference type="EMBL" id="WHWC01000012">
    <property type="protein sequence ID" value="KAG8372074.1"/>
    <property type="molecule type" value="Genomic_DNA"/>
</dbReference>
<dbReference type="InterPro" id="IPR027214">
    <property type="entry name" value="Cystatin"/>
</dbReference>
<evidence type="ECO:0000256" key="2">
    <source>
        <dbReference type="ARBA" id="ARBA00022704"/>
    </source>
</evidence>
<sequence>MATQVASPIDGKKLGDIKPIGVMTPEGFTPIPDAEKNPHIIDLAGWAVDQYNKEHGTSLKFKRVYYAFRQVIYGADDIMYSIILEADYRARKGVYAATVRERFRMLPERELVAFVKIFPPA</sequence>
<accession>A0AAV6WMY8</accession>
<keyword evidence="2 3" id="KW-0789">Thiol protease inhibitor</keyword>
<evidence type="ECO:0000256" key="3">
    <source>
        <dbReference type="RuleBase" id="RU362130"/>
    </source>
</evidence>
<evidence type="ECO:0000259" key="4">
    <source>
        <dbReference type="Pfam" id="PF16845"/>
    </source>
</evidence>
<proteinExistence type="inferred from homology"/>
<dbReference type="PANTHER" id="PTHR11413">
    <property type="entry name" value="CYSTATIN FAMILY MEMBER"/>
    <property type="match status" value="1"/>
</dbReference>
<protein>
    <recommendedName>
        <fullName evidence="3">Cysteine proteinase inhibitor</fullName>
    </recommendedName>
</protein>
<gene>
    <name evidence="5" type="ORF">BUALT_Bualt12G0028700</name>
</gene>
<dbReference type="AlphaFoldDB" id="A0AAV6WMY8"/>
<keyword evidence="1 3" id="KW-0646">Protease inhibitor</keyword>
<evidence type="ECO:0000313" key="6">
    <source>
        <dbReference type="Proteomes" id="UP000826271"/>
    </source>
</evidence>
<evidence type="ECO:0000256" key="1">
    <source>
        <dbReference type="ARBA" id="ARBA00022690"/>
    </source>
</evidence>
<evidence type="ECO:0000313" key="5">
    <source>
        <dbReference type="EMBL" id="KAG8372074.1"/>
    </source>
</evidence>
<dbReference type="Pfam" id="PF16845">
    <property type="entry name" value="SQAPI"/>
    <property type="match status" value="1"/>
</dbReference>
<dbReference type="GO" id="GO:0004869">
    <property type="term" value="F:cysteine-type endopeptidase inhibitor activity"/>
    <property type="evidence" value="ECO:0007669"/>
    <property type="project" value="UniProtKB-KW"/>
</dbReference>
<dbReference type="InterPro" id="IPR046350">
    <property type="entry name" value="Cystatin_sf"/>
</dbReference>
<reference evidence="5" key="1">
    <citation type="submission" date="2019-10" db="EMBL/GenBank/DDBJ databases">
        <authorList>
            <person name="Zhang R."/>
            <person name="Pan Y."/>
            <person name="Wang J."/>
            <person name="Ma R."/>
            <person name="Yu S."/>
        </authorList>
    </citation>
    <scope>NUCLEOTIDE SEQUENCE</scope>
    <source>
        <strain evidence="5">LA-IB0</strain>
        <tissue evidence="5">Leaf</tissue>
    </source>
</reference>
<dbReference type="SUPFAM" id="SSF54403">
    <property type="entry name" value="Cystatin/monellin"/>
    <property type="match status" value="1"/>
</dbReference>
<keyword evidence="6" id="KW-1185">Reference proteome</keyword>
<comment type="similarity">
    <text evidence="3">Belongs to the cystatin family. Phytocystatin subfamily.</text>
</comment>
<dbReference type="CDD" id="cd00042">
    <property type="entry name" value="CY"/>
    <property type="match status" value="1"/>
</dbReference>
<dbReference type="InterPro" id="IPR000010">
    <property type="entry name" value="Cystatin_dom"/>
</dbReference>
<feature type="domain" description="Cystatin" evidence="4">
    <location>
        <begin position="36"/>
        <end position="114"/>
    </location>
</feature>
<dbReference type="PANTHER" id="PTHR11413:SF103">
    <property type="entry name" value="CYSTEINE PROTEINASE INHIBITOR 12"/>
    <property type="match status" value="1"/>
</dbReference>
<dbReference type="Gene3D" id="3.10.450.10">
    <property type="match status" value="1"/>
</dbReference>
<comment type="caution">
    <text evidence="5">The sequence shown here is derived from an EMBL/GenBank/DDBJ whole genome shotgun (WGS) entry which is preliminary data.</text>
</comment>
<dbReference type="Proteomes" id="UP000826271">
    <property type="component" value="Unassembled WGS sequence"/>
</dbReference>